<sequence length="195" mass="20678">MKNIKFIALALLTTITLASCSSDDDTTPEVINEEEVITTITLTLVPETGETVTLESRDLDGEGPNEPVITISGPLQAGMLYDGSITLENETESPAELINEEIEEEADEHQFFYQAASGVNATFAYADTENDYMNNGVANPVGLEFTLQAGTASSGTITVTLRHQPAKDAAGVSAGEIANAAGETDVQESFDIVIE</sequence>
<dbReference type="AlphaFoldDB" id="A3XPG1"/>
<proteinExistence type="predicted"/>
<feature type="signal peptide" evidence="1">
    <location>
        <begin position="1"/>
        <end position="18"/>
    </location>
</feature>
<evidence type="ECO:0008006" key="4">
    <source>
        <dbReference type="Google" id="ProtNLM"/>
    </source>
</evidence>
<dbReference type="OrthoDB" id="713689at2"/>
<reference evidence="2 3" key="1">
    <citation type="journal article" date="2007" name="Nature">
        <title>Light stimulates growth of proteorhodopsin-containing marine Flavobacteria.</title>
        <authorList>
            <person name="Gomez-Consarnau L."/>
            <person name="Gonzalez J.M."/>
            <person name="Coll-Llado M."/>
            <person name="Gourdon P."/>
            <person name="Pascher T."/>
            <person name="Neutze R."/>
            <person name="Pedros-Alio C."/>
            <person name="Pinhassi J."/>
        </authorList>
    </citation>
    <scope>NUCLEOTIDE SEQUENCE [LARGE SCALE GENOMIC DNA]</scope>
    <source>
        <strain evidence="2 3">MED217</strain>
    </source>
</reference>
<evidence type="ECO:0000313" key="2">
    <source>
        <dbReference type="EMBL" id="EAQ48560.1"/>
    </source>
</evidence>
<feature type="chain" id="PRO_5002664305" description="Type 1 periplasmic binding fold superfamily protein" evidence="1">
    <location>
        <begin position="19"/>
        <end position="195"/>
    </location>
</feature>
<dbReference type="eggNOG" id="ENOG5030EVG">
    <property type="taxonomic scope" value="Bacteria"/>
</dbReference>
<accession>A3XPG1</accession>
<dbReference type="Proteomes" id="UP000001601">
    <property type="component" value="Unassembled WGS sequence"/>
</dbReference>
<dbReference type="STRING" id="398720.MED217_08435"/>
<dbReference type="HOGENOM" id="CLU_099796_0_0_10"/>
<protein>
    <recommendedName>
        <fullName evidence="4">Type 1 periplasmic binding fold superfamily protein</fullName>
    </recommendedName>
</protein>
<keyword evidence="1" id="KW-0732">Signal</keyword>
<comment type="caution">
    <text evidence="2">The sequence shown here is derived from an EMBL/GenBank/DDBJ whole genome shotgun (WGS) entry which is preliminary data.</text>
</comment>
<dbReference type="EMBL" id="AANC01000007">
    <property type="protein sequence ID" value="EAQ48560.1"/>
    <property type="molecule type" value="Genomic_DNA"/>
</dbReference>
<dbReference type="RefSeq" id="WP_009780063.1">
    <property type="nucleotide sequence ID" value="NZ_CH672395.1"/>
</dbReference>
<keyword evidence="3" id="KW-1185">Reference proteome</keyword>
<dbReference type="PROSITE" id="PS51257">
    <property type="entry name" value="PROKAR_LIPOPROTEIN"/>
    <property type="match status" value="1"/>
</dbReference>
<evidence type="ECO:0000313" key="3">
    <source>
        <dbReference type="Proteomes" id="UP000001601"/>
    </source>
</evidence>
<gene>
    <name evidence="2" type="ORF">MED217_08435</name>
</gene>
<name>A3XPG1_LEEBM</name>
<organism evidence="2 3">
    <name type="scientific">Leeuwenhoekiella blandensis (strain CECT 7118 / CCUG 51940 / KCTC 22103 / MED217)</name>
    <name type="common">Flavobacterium sp. (strain MED217)</name>
    <dbReference type="NCBI Taxonomy" id="398720"/>
    <lineage>
        <taxon>Bacteria</taxon>
        <taxon>Pseudomonadati</taxon>
        <taxon>Bacteroidota</taxon>
        <taxon>Flavobacteriia</taxon>
        <taxon>Flavobacteriales</taxon>
        <taxon>Flavobacteriaceae</taxon>
        <taxon>Leeuwenhoekiella</taxon>
    </lineage>
</organism>
<evidence type="ECO:0000256" key="1">
    <source>
        <dbReference type="SAM" id="SignalP"/>
    </source>
</evidence>